<organism evidence="8 9">
    <name type="scientific">Candidatus Methylomirabilis lanthanidiphila</name>
    <dbReference type="NCBI Taxonomy" id="2211376"/>
    <lineage>
        <taxon>Bacteria</taxon>
        <taxon>Candidatus Methylomirabilota</taxon>
        <taxon>Candidatus Methylomirabilia</taxon>
        <taxon>Candidatus Methylomirabilales</taxon>
        <taxon>Candidatus Methylomirabilaceae</taxon>
        <taxon>Candidatus Methylomirabilis</taxon>
    </lineage>
</organism>
<dbReference type="PANTHER" id="PTHR20982">
    <property type="entry name" value="RIBOSOME RECYCLING FACTOR"/>
    <property type="match status" value="1"/>
</dbReference>
<comment type="subcellular location">
    <subcellularLocation>
        <location evidence="1 5">Cytoplasm</location>
    </subcellularLocation>
</comment>
<reference evidence="8 9" key="1">
    <citation type="submission" date="2019-07" db="EMBL/GenBank/DDBJ databases">
        <authorList>
            <person name="Cremers G."/>
        </authorList>
    </citation>
    <scope>NUCLEOTIDE SEQUENCE [LARGE SCALE GENOMIC DNA]</scope>
</reference>
<feature type="domain" description="Ribosome recycling factor" evidence="7">
    <location>
        <begin position="23"/>
        <end position="183"/>
    </location>
</feature>
<evidence type="ECO:0000256" key="3">
    <source>
        <dbReference type="ARBA" id="ARBA00022490"/>
    </source>
</evidence>
<dbReference type="PANTHER" id="PTHR20982:SF3">
    <property type="entry name" value="MITOCHONDRIAL RIBOSOME RECYCLING FACTOR PSEUDO 1"/>
    <property type="match status" value="1"/>
</dbReference>
<dbReference type="EMBL" id="CABIKM010000025">
    <property type="protein sequence ID" value="VUZ85253.1"/>
    <property type="molecule type" value="Genomic_DNA"/>
</dbReference>
<comment type="similarity">
    <text evidence="2 5">Belongs to the RRF family.</text>
</comment>
<evidence type="ECO:0000259" key="7">
    <source>
        <dbReference type="Pfam" id="PF01765"/>
    </source>
</evidence>
<accession>A0A564ZJA8</accession>
<dbReference type="GO" id="GO:0043023">
    <property type="term" value="F:ribosomal large subunit binding"/>
    <property type="evidence" value="ECO:0007669"/>
    <property type="project" value="TreeGrafter"/>
</dbReference>
<keyword evidence="9" id="KW-1185">Reference proteome</keyword>
<dbReference type="FunFam" id="1.10.132.20:FF:000001">
    <property type="entry name" value="Ribosome-recycling factor"/>
    <property type="match status" value="1"/>
</dbReference>
<dbReference type="HAMAP" id="MF_00040">
    <property type="entry name" value="RRF"/>
    <property type="match status" value="1"/>
</dbReference>
<evidence type="ECO:0000313" key="8">
    <source>
        <dbReference type="EMBL" id="VUZ85253.1"/>
    </source>
</evidence>
<name>A0A564ZJA8_9BACT</name>
<dbReference type="InterPro" id="IPR023584">
    <property type="entry name" value="Ribosome_recyc_fac_dom"/>
</dbReference>
<keyword evidence="4 5" id="KW-0648">Protein biosynthesis</keyword>
<protein>
    <recommendedName>
        <fullName evidence="5">Ribosome-recycling factor</fullName>
        <shortName evidence="5">RRF</shortName>
    </recommendedName>
    <alternativeName>
        <fullName evidence="5">Ribosome-releasing factor</fullName>
    </alternativeName>
</protein>
<dbReference type="Proteomes" id="UP000334340">
    <property type="component" value="Unassembled WGS sequence"/>
</dbReference>
<dbReference type="AlphaFoldDB" id="A0A564ZJA8"/>
<dbReference type="InterPro" id="IPR036191">
    <property type="entry name" value="RRF_sf"/>
</dbReference>
<dbReference type="Pfam" id="PF01765">
    <property type="entry name" value="RRF"/>
    <property type="match status" value="1"/>
</dbReference>
<dbReference type="Gene3D" id="3.30.1360.40">
    <property type="match status" value="1"/>
</dbReference>
<dbReference type="CDD" id="cd00520">
    <property type="entry name" value="RRF"/>
    <property type="match status" value="1"/>
</dbReference>
<gene>
    <name evidence="5" type="primary">frr</name>
    <name evidence="8" type="ORF">MELA_01635</name>
</gene>
<evidence type="ECO:0000256" key="1">
    <source>
        <dbReference type="ARBA" id="ARBA00004496"/>
    </source>
</evidence>
<dbReference type="GO" id="GO:0006415">
    <property type="term" value="P:translational termination"/>
    <property type="evidence" value="ECO:0007669"/>
    <property type="project" value="UniProtKB-UniRule"/>
</dbReference>
<dbReference type="InterPro" id="IPR002661">
    <property type="entry name" value="Ribosome_recyc_fac"/>
</dbReference>
<evidence type="ECO:0000256" key="2">
    <source>
        <dbReference type="ARBA" id="ARBA00005912"/>
    </source>
</evidence>
<keyword evidence="3 5" id="KW-0963">Cytoplasm</keyword>
<dbReference type="FunFam" id="3.30.1360.40:FF:000001">
    <property type="entry name" value="Ribosome-recycling factor"/>
    <property type="match status" value="1"/>
</dbReference>
<evidence type="ECO:0000256" key="5">
    <source>
        <dbReference type="HAMAP-Rule" id="MF_00040"/>
    </source>
</evidence>
<proteinExistence type="inferred from homology"/>
<sequence length="185" mass="20845">MLKEIQTKADKEMRKAIEATLKGFNGVRTGRASLTLLDGLMVEAYGSFVPVNQVATLAVPETRLIIVQPWDPSMLTAIERAVRKSDLGITPTNDGKIIRIAIPPLTEERRKELVKVVKKIAEEGRVAVRNARREANEALKREEREKEASEDEVKHGVDAIQELTNRLIYEIDGLLAKKEKEIMEF</sequence>
<keyword evidence="6" id="KW-0175">Coiled coil</keyword>
<comment type="function">
    <text evidence="5">Responsible for the release of ribosomes from messenger RNA at the termination of protein biosynthesis. May increase the efficiency of translation by recycling ribosomes from one round of translation to another.</text>
</comment>
<evidence type="ECO:0000256" key="4">
    <source>
        <dbReference type="ARBA" id="ARBA00022917"/>
    </source>
</evidence>
<dbReference type="SUPFAM" id="SSF55194">
    <property type="entry name" value="Ribosome recycling factor, RRF"/>
    <property type="match status" value="1"/>
</dbReference>
<dbReference type="GO" id="GO:0005737">
    <property type="term" value="C:cytoplasm"/>
    <property type="evidence" value="ECO:0007669"/>
    <property type="project" value="UniProtKB-SubCell"/>
</dbReference>
<feature type="coiled-coil region" evidence="6">
    <location>
        <begin position="125"/>
        <end position="152"/>
    </location>
</feature>
<dbReference type="Gene3D" id="1.10.132.20">
    <property type="entry name" value="Ribosome-recycling factor"/>
    <property type="match status" value="1"/>
</dbReference>
<evidence type="ECO:0000313" key="9">
    <source>
        <dbReference type="Proteomes" id="UP000334340"/>
    </source>
</evidence>
<evidence type="ECO:0000256" key="6">
    <source>
        <dbReference type="SAM" id="Coils"/>
    </source>
</evidence>
<dbReference type="NCBIfam" id="TIGR00496">
    <property type="entry name" value="frr"/>
    <property type="match status" value="1"/>
</dbReference>